<accession>A0A1L5PX25</accession>
<feature type="domain" description="HTH cro/C1-type" evidence="1">
    <location>
        <begin position="11"/>
        <end position="63"/>
    </location>
</feature>
<dbReference type="CDD" id="cd00093">
    <property type="entry name" value="HTH_XRE"/>
    <property type="match status" value="1"/>
</dbReference>
<evidence type="ECO:0000313" key="5">
    <source>
        <dbReference type="Proteomes" id="UP000050437"/>
    </source>
</evidence>
<evidence type="ECO:0000313" key="3">
    <source>
        <dbReference type="EMBL" id="APO84586.1"/>
    </source>
</evidence>
<evidence type="ECO:0000313" key="4">
    <source>
        <dbReference type="EMBL" id="KPM67804.1"/>
    </source>
</evidence>
<dbReference type="Pfam" id="PF13384">
    <property type="entry name" value="HTH_23"/>
    <property type="match status" value="1"/>
</dbReference>
<reference evidence="4 5" key="1">
    <citation type="submission" date="2015-10" db="EMBL/GenBank/DDBJ databases">
        <title>Pseudomonas putida clinical strains.</title>
        <authorList>
            <person name="Molina L."/>
            <person name="Udaondo Z."/>
        </authorList>
    </citation>
    <scope>NUCLEOTIDE SEQUENCE [LARGE SCALE GENOMIC DNA]</scope>
    <source>
        <strain evidence="4 5">HB13667</strain>
    </source>
</reference>
<evidence type="ECO:0000313" key="6">
    <source>
        <dbReference type="Proteomes" id="UP000185146"/>
    </source>
</evidence>
<dbReference type="EMBL" id="CP016634">
    <property type="protein sequence ID" value="ANY89602.1"/>
    <property type="molecule type" value="Genomic_DNA"/>
</dbReference>
<dbReference type="SMART" id="SM00530">
    <property type="entry name" value="HTH_XRE"/>
    <property type="match status" value="1"/>
</dbReference>
<evidence type="ECO:0000313" key="2">
    <source>
        <dbReference type="EMBL" id="ANY89602.1"/>
    </source>
</evidence>
<dbReference type="EMBL" id="LKKS01000026">
    <property type="protein sequence ID" value="KPM67804.1"/>
    <property type="molecule type" value="Genomic_DNA"/>
</dbReference>
<proteinExistence type="predicted"/>
<dbReference type="InterPro" id="IPR001387">
    <property type="entry name" value="Cro/C1-type_HTH"/>
</dbReference>
<dbReference type="Gene3D" id="1.10.260.40">
    <property type="entry name" value="lambda repressor-like DNA-binding domains"/>
    <property type="match status" value="1"/>
</dbReference>
<dbReference type="Proteomes" id="UP000050437">
    <property type="component" value="Unassembled WGS sequence"/>
</dbReference>
<dbReference type="InterPro" id="IPR010982">
    <property type="entry name" value="Lambda_DNA-bd_dom_sf"/>
</dbReference>
<dbReference type="PROSITE" id="PS50943">
    <property type="entry name" value="HTH_CROC1"/>
    <property type="match status" value="1"/>
</dbReference>
<accession>A0A0N8HGS7</accession>
<reference evidence="3 6" key="3">
    <citation type="submission" date="2016-12" db="EMBL/GenBank/DDBJ databases">
        <title>Draft Genome Sequence of Mercury Resistant Pseudomonas DRA525.</title>
        <authorList>
            <person name="Drace K.M."/>
        </authorList>
    </citation>
    <scope>NUCLEOTIDE SEQUENCE [LARGE SCALE GENOMIC DNA]</scope>
    <source>
        <strain evidence="3 6">DRA525</strain>
    </source>
</reference>
<dbReference type="AlphaFoldDB" id="A0A0N8HGS7"/>
<dbReference type="GO" id="GO:0003677">
    <property type="term" value="F:DNA binding"/>
    <property type="evidence" value="ECO:0007669"/>
    <property type="project" value="UniProtKB-KW"/>
</dbReference>
<protein>
    <submittedName>
        <fullName evidence="4">DNA-binding protein</fullName>
    </submittedName>
    <submittedName>
        <fullName evidence="2">Helix-turn-helix protein</fullName>
    </submittedName>
    <submittedName>
        <fullName evidence="3">Transcriptional regulator</fullName>
    </submittedName>
</protein>
<dbReference type="Pfam" id="PF01381">
    <property type="entry name" value="HTH_3"/>
    <property type="match status" value="1"/>
</dbReference>
<reference evidence="2" key="2">
    <citation type="submission" date="2016-07" db="EMBL/GenBank/DDBJ databases">
        <title>New class B carbapenemase carried by novel plasmid in Pseudomonas putida enviromental strain in eastern Amazonia.</title>
        <authorList>
            <person name="Souza C.O."/>
            <person name="Lima K.V."/>
            <person name="Brasiliense D.M."/>
            <person name="Perez-Chaparro P.J."/>
            <person name="Mamizuka E.M."/>
            <person name="Lima M.O."/>
            <person name="Lima L.N."/>
            <person name="McCulloch J.A."/>
        </authorList>
    </citation>
    <scope>NUCLEOTIDE SEQUENCE [LARGE SCALE GENOMIC DNA]</scope>
    <source>
        <strain evidence="2">IEC33019</strain>
    </source>
</reference>
<gene>
    <name evidence="3" type="ORF">BL240_25345</name>
    <name evidence="4" type="ORF">HB13667_03995</name>
    <name evidence="2" type="ORF">IEC33019_4092</name>
</gene>
<dbReference type="Proteomes" id="UP000185146">
    <property type="component" value="Chromosome"/>
</dbReference>
<dbReference type="OrthoDB" id="7008804at2"/>
<keyword evidence="4" id="KW-0238">DNA-binding</keyword>
<dbReference type="EMBL" id="CP018743">
    <property type="protein sequence ID" value="APO84586.1"/>
    <property type="molecule type" value="Genomic_DNA"/>
</dbReference>
<name>A0A0N8HGS7_PSEPU</name>
<dbReference type="RefSeq" id="WP_054572120.1">
    <property type="nucleotide sequence ID" value="NZ_BKWG01000023.1"/>
</dbReference>
<sequence>MPLRHSLAAVLQSLRTQQGLSQQEISGLVRQQTISELEAARFTATIDTVRDLAISLNISPATLFAMVIAAENQQTTHQVLIDAIVEAEALGRANEIMERRPREIEHPRVTAAREKWKAVQALKKDGLTQAEVSRALGYSKGTVWRLWEREPGSCG</sequence>
<organism evidence="4 5">
    <name type="scientific">Pseudomonas putida</name>
    <name type="common">Arthrobacter siderocapsulatus</name>
    <dbReference type="NCBI Taxonomy" id="303"/>
    <lineage>
        <taxon>Bacteria</taxon>
        <taxon>Pseudomonadati</taxon>
        <taxon>Pseudomonadota</taxon>
        <taxon>Gammaproteobacteria</taxon>
        <taxon>Pseudomonadales</taxon>
        <taxon>Pseudomonadaceae</taxon>
        <taxon>Pseudomonas</taxon>
    </lineage>
</organism>
<dbReference type="SUPFAM" id="SSF47413">
    <property type="entry name" value="lambda repressor-like DNA-binding domains"/>
    <property type="match status" value="1"/>
</dbReference>
<evidence type="ECO:0000259" key="1">
    <source>
        <dbReference type="PROSITE" id="PS50943"/>
    </source>
</evidence>